<evidence type="ECO:0000313" key="3">
    <source>
        <dbReference type="Proteomes" id="UP000640509"/>
    </source>
</evidence>
<name>A0ABQ1VMI2_9RHOB</name>
<evidence type="ECO:0000256" key="1">
    <source>
        <dbReference type="SAM" id="MobiDB-lite"/>
    </source>
</evidence>
<dbReference type="Proteomes" id="UP000640509">
    <property type="component" value="Unassembled WGS sequence"/>
</dbReference>
<gene>
    <name evidence="2" type="ORF">GCM10011402_37560</name>
</gene>
<comment type="caution">
    <text evidence="2">The sequence shown here is derived from an EMBL/GenBank/DDBJ whole genome shotgun (WGS) entry which is preliminary data.</text>
</comment>
<feature type="region of interest" description="Disordered" evidence="1">
    <location>
        <begin position="1"/>
        <end position="48"/>
    </location>
</feature>
<protein>
    <submittedName>
        <fullName evidence="2">Uncharacterized protein</fullName>
    </submittedName>
</protein>
<evidence type="ECO:0000313" key="2">
    <source>
        <dbReference type="EMBL" id="GGF81410.1"/>
    </source>
</evidence>
<dbReference type="EMBL" id="BMIV01000036">
    <property type="protein sequence ID" value="GGF81410.1"/>
    <property type="molecule type" value="Genomic_DNA"/>
</dbReference>
<proteinExistence type="predicted"/>
<sequence>MSVLLSGKPGAVQGTVSPLPHGRGDEIHHAVPAPDPGASDPEGPRPRNMYVRSLNLDTIAVKGRDFR</sequence>
<reference evidence="3" key="1">
    <citation type="journal article" date="2019" name="Int. J. Syst. Evol. Microbiol.">
        <title>The Global Catalogue of Microorganisms (GCM) 10K type strain sequencing project: providing services to taxonomists for standard genome sequencing and annotation.</title>
        <authorList>
            <consortium name="The Broad Institute Genomics Platform"/>
            <consortium name="The Broad Institute Genome Sequencing Center for Infectious Disease"/>
            <person name="Wu L."/>
            <person name="Ma J."/>
        </authorList>
    </citation>
    <scope>NUCLEOTIDE SEQUENCE [LARGE SCALE GENOMIC DNA]</scope>
    <source>
        <strain evidence="3">CGMCC 1.15419</strain>
    </source>
</reference>
<keyword evidence="3" id="KW-1185">Reference proteome</keyword>
<accession>A0ABQ1VMI2</accession>
<organism evidence="2 3">
    <name type="scientific">Paracoccus acridae</name>
    <dbReference type="NCBI Taxonomy" id="1795310"/>
    <lineage>
        <taxon>Bacteria</taxon>
        <taxon>Pseudomonadati</taxon>
        <taxon>Pseudomonadota</taxon>
        <taxon>Alphaproteobacteria</taxon>
        <taxon>Rhodobacterales</taxon>
        <taxon>Paracoccaceae</taxon>
        <taxon>Paracoccus</taxon>
    </lineage>
</organism>